<dbReference type="PANTHER" id="PTHR30363:SF4">
    <property type="entry name" value="GLYCEROL-3-PHOSPHATE REGULON REPRESSOR"/>
    <property type="match status" value="1"/>
</dbReference>
<keyword evidence="5" id="KW-0804">Transcription</keyword>
<dbReference type="InterPro" id="IPR014036">
    <property type="entry name" value="DeoR-like_C"/>
</dbReference>
<keyword evidence="3" id="KW-0805">Transcription regulation</keyword>
<evidence type="ECO:0000259" key="7">
    <source>
        <dbReference type="PROSITE" id="PS51000"/>
    </source>
</evidence>
<dbReference type="InterPro" id="IPR036388">
    <property type="entry name" value="WH-like_DNA-bd_sf"/>
</dbReference>
<evidence type="ECO:0000256" key="5">
    <source>
        <dbReference type="ARBA" id="ARBA00023163"/>
    </source>
</evidence>
<dbReference type="PANTHER" id="PTHR30363">
    <property type="entry name" value="HTH-TYPE TRANSCRIPTIONAL REGULATOR SRLR-RELATED"/>
    <property type="match status" value="1"/>
</dbReference>
<dbReference type="Gene3D" id="1.10.10.10">
    <property type="entry name" value="Winged helix-like DNA-binding domain superfamily/Winged helix DNA-binding domain"/>
    <property type="match status" value="1"/>
</dbReference>
<dbReference type="Gene3D" id="3.40.50.1360">
    <property type="match status" value="1"/>
</dbReference>
<dbReference type="InterPro" id="IPR036390">
    <property type="entry name" value="WH_DNA-bd_sf"/>
</dbReference>
<evidence type="ECO:0000313" key="9">
    <source>
        <dbReference type="Proteomes" id="UP000252797"/>
    </source>
</evidence>
<sequence length="251" mass="28956">MYQKERMTELLKVISQKKLVDIKELEKLTFVSRSTLRRDLIELEKERKIIRHFGQVELVKDTNIEFGYNVRANEHEQEKKKIAKIAGDFIGNNQALFVDSSSTCIQLWPYLTKCDNLIIITNGIHLASLLVENPHIETFICGGRLRNLSGSILGETAINYLNNFHADLTFISCTGFDENGVYMASEDQSFLKRKMMELSEEVVLLCDSSKVNKKDYFRMCGQEQIDYLITDKPLPEKMGELLQSKEVEVLY</sequence>
<dbReference type="SUPFAM" id="SSF100950">
    <property type="entry name" value="NagB/RpiA/CoA transferase-like"/>
    <property type="match status" value="1"/>
</dbReference>
<comment type="function">
    <text evidence="6">Repressor of the lactose catabolism operon. Galactose-6-phosphate is the inducer.</text>
</comment>
<dbReference type="EMBL" id="LEPB01000004">
    <property type="protein sequence ID" value="RCA10768.1"/>
    <property type="molecule type" value="Genomic_DNA"/>
</dbReference>
<evidence type="ECO:0000256" key="6">
    <source>
        <dbReference type="ARBA" id="ARBA00024937"/>
    </source>
</evidence>
<evidence type="ECO:0000256" key="1">
    <source>
        <dbReference type="ARBA" id="ARBA00021390"/>
    </source>
</evidence>
<evidence type="ECO:0000256" key="3">
    <source>
        <dbReference type="ARBA" id="ARBA00023015"/>
    </source>
</evidence>
<dbReference type="PROSITE" id="PS51000">
    <property type="entry name" value="HTH_DEOR_2"/>
    <property type="match status" value="1"/>
</dbReference>
<dbReference type="SUPFAM" id="SSF46785">
    <property type="entry name" value="Winged helix' DNA-binding domain"/>
    <property type="match status" value="1"/>
</dbReference>
<evidence type="ECO:0000313" key="8">
    <source>
        <dbReference type="EMBL" id="RCA10768.1"/>
    </source>
</evidence>
<dbReference type="SMART" id="SM00420">
    <property type="entry name" value="HTH_DEOR"/>
    <property type="match status" value="1"/>
</dbReference>
<dbReference type="RefSeq" id="WP_113845693.1">
    <property type="nucleotide sequence ID" value="NZ_LEPB01000004.1"/>
</dbReference>
<feature type="domain" description="HTH deoR-type" evidence="7">
    <location>
        <begin position="3"/>
        <end position="58"/>
    </location>
</feature>
<evidence type="ECO:0000256" key="4">
    <source>
        <dbReference type="ARBA" id="ARBA00023125"/>
    </source>
</evidence>
<dbReference type="InterPro" id="IPR018356">
    <property type="entry name" value="Tscrpt_reg_HTH_DeoR_CS"/>
</dbReference>
<evidence type="ECO:0000256" key="2">
    <source>
        <dbReference type="ARBA" id="ARBA00022491"/>
    </source>
</evidence>
<dbReference type="InterPro" id="IPR001034">
    <property type="entry name" value="DeoR_HTH"/>
</dbReference>
<dbReference type="AlphaFoldDB" id="A0A367CE83"/>
<reference evidence="8 9" key="1">
    <citation type="submission" date="2015-06" db="EMBL/GenBank/DDBJ databases">
        <title>The Genome Sequence of Enterococcus durans 4EA1.</title>
        <authorList>
            <consortium name="The Broad Institute Genomics Platform"/>
            <consortium name="The Broad Institute Genome Sequencing Center for Infectious Disease"/>
            <person name="Earl A.M."/>
            <person name="Van Tyne D."/>
            <person name="Lebreton F."/>
            <person name="Saavedra J.T."/>
            <person name="Gilmore M.S."/>
            <person name="Manson Mcguire A."/>
            <person name="Clock S."/>
            <person name="Crupain M."/>
            <person name="Rangan U."/>
            <person name="Young S."/>
            <person name="Abouelleil A."/>
            <person name="Cao P."/>
            <person name="Chapman S.B."/>
            <person name="Griggs A."/>
            <person name="Priest M."/>
            <person name="Shea T."/>
            <person name="Wortman J."/>
            <person name="Nusbaum C."/>
            <person name="Birren B."/>
        </authorList>
    </citation>
    <scope>NUCLEOTIDE SEQUENCE [LARGE SCALE GENOMIC DNA]</scope>
    <source>
        <strain evidence="8 9">4EA1</strain>
    </source>
</reference>
<accession>A0A367CE83</accession>
<dbReference type="InterPro" id="IPR037171">
    <property type="entry name" value="NagB/RpiA_transferase-like"/>
</dbReference>
<dbReference type="GO" id="GO:0003677">
    <property type="term" value="F:DNA binding"/>
    <property type="evidence" value="ECO:0007669"/>
    <property type="project" value="UniProtKB-KW"/>
</dbReference>
<name>A0A367CE83_9ENTE</name>
<dbReference type="SMART" id="SM01134">
    <property type="entry name" value="DeoRC"/>
    <property type="match status" value="1"/>
</dbReference>
<dbReference type="Pfam" id="PF00455">
    <property type="entry name" value="DeoRC"/>
    <property type="match status" value="1"/>
</dbReference>
<proteinExistence type="predicted"/>
<keyword evidence="4" id="KW-0238">DNA-binding</keyword>
<dbReference type="GO" id="GO:0003700">
    <property type="term" value="F:DNA-binding transcription factor activity"/>
    <property type="evidence" value="ECO:0007669"/>
    <property type="project" value="InterPro"/>
</dbReference>
<keyword evidence="2" id="KW-0678">Repressor</keyword>
<dbReference type="PROSITE" id="PS00894">
    <property type="entry name" value="HTH_DEOR_1"/>
    <property type="match status" value="1"/>
</dbReference>
<comment type="caution">
    <text evidence="8">The sequence shown here is derived from an EMBL/GenBank/DDBJ whole genome shotgun (WGS) entry which is preliminary data.</text>
</comment>
<dbReference type="Proteomes" id="UP000252797">
    <property type="component" value="Unassembled WGS sequence"/>
</dbReference>
<dbReference type="InterPro" id="IPR050313">
    <property type="entry name" value="Carb_Metab_HTH_regulators"/>
</dbReference>
<organism evidence="8 9">
    <name type="scientific">Enterococcus durans</name>
    <dbReference type="NCBI Taxonomy" id="53345"/>
    <lineage>
        <taxon>Bacteria</taxon>
        <taxon>Bacillati</taxon>
        <taxon>Bacillota</taxon>
        <taxon>Bacilli</taxon>
        <taxon>Lactobacillales</taxon>
        <taxon>Enterococcaceae</taxon>
        <taxon>Enterococcus</taxon>
    </lineage>
</organism>
<gene>
    <name evidence="8" type="ORF">EA71_01521</name>
</gene>
<protein>
    <recommendedName>
        <fullName evidence="1">Lactose phosphotransferase system repressor</fullName>
    </recommendedName>
</protein>
<dbReference type="Pfam" id="PF08220">
    <property type="entry name" value="HTH_DeoR"/>
    <property type="match status" value="1"/>
</dbReference>